<dbReference type="InterPro" id="IPR029071">
    <property type="entry name" value="Ubiquitin-like_domsf"/>
</dbReference>
<reference evidence="2 3" key="2">
    <citation type="submission" date="2018-11" db="EMBL/GenBank/DDBJ databases">
        <authorList>
            <consortium name="Pathogen Informatics"/>
        </authorList>
    </citation>
    <scope>NUCLEOTIDE SEQUENCE [LARGE SCALE GENOMIC DNA]</scope>
</reference>
<dbReference type="OrthoDB" id="419317at2759"/>
<evidence type="ECO:0000313" key="4">
    <source>
        <dbReference type="WBParaSite" id="TCLT_0000545301-mRNA-1"/>
    </source>
</evidence>
<evidence type="ECO:0000313" key="3">
    <source>
        <dbReference type="Proteomes" id="UP000276776"/>
    </source>
</evidence>
<evidence type="ECO:0000313" key="2">
    <source>
        <dbReference type="EMBL" id="VDN02692.1"/>
    </source>
</evidence>
<accession>A0A0N5CYD4</accession>
<dbReference type="AlphaFoldDB" id="A0A0N5CYD4"/>
<dbReference type="EMBL" id="UYYF01004340">
    <property type="protein sequence ID" value="VDN02692.1"/>
    <property type="molecule type" value="Genomic_DNA"/>
</dbReference>
<evidence type="ECO:0000259" key="1">
    <source>
        <dbReference type="PROSITE" id="PS50053"/>
    </source>
</evidence>
<dbReference type="Gene3D" id="3.10.20.90">
    <property type="entry name" value="Phosphatidylinositol 3-kinase Catalytic Subunit, Chain A, domain 1"/>
    <property type="match status" value="1"/>
</dbReference>
<dbReference type="SUPFAM" id="SSF54236">
    <property type="entry name" value="Ubiquitin-like"/>
    <property type="match status" value="1"/>
</dbReference>
<feature type="domain" description="Ubiquitin-like" evidence="1">
    <location>
        <begin position="1"/>
        <end position="81"/>
    </location>
</feature>
<protein>
    <submittedName>
        <fullName evidence="4">Ubiquitin-like domain-containing protein</fullName>
    </submittedName>
</protein>
<gene>
    <name evidence="2" type="ORF">TCLT_LOCUS5442</name>
</gene>
<dbReference type="InterPro" id="IPR000626">
    <property type="entry name" value="Ubiquitin-like_dom"/>
</dbReference>
<dbReference type="Pfam" id="PF00240">
    <property type="entry name" value="ubiquitin"/>
    <property type="match status" value="1"/>
</dbReference>
<reference evidence="4" key="1">
    <citation type="submission" date="2017-02" db="UniProtKB">
        <authorList>
            <consortium name="WormBaseParasite"/>
        </authorList>
    </citation>
    <scope>IDENTIFICATION</scope>
</reference>
<organism evidence="4">
    <name type="scientific">Thelazia callipaeda</name>
    <name type="common">Oriental eyeworm</name>
    <name type="synonym">Parasitic nematode</name>
    <dbReference type="NCBI Taxonomy" id="103827"/>
    <lineage>
        <taxon>Eukaryota</taxon>
        <taxon>Metazoa</taxon>
        <taxon>Ecdysozoa</taxon>
        <taxon>Nematoda</taxon>
        <taxon>Chromadorea</taxon>
        <taxon>Rhabditida</taxon>
        <taxon>Spirurina</taxon>
        <taxon>Spiruromorpha</taxon>
        <taxon>Thelazioidea</taxon>
        <taxon>Thelaziidae</taxon>
        <taxon>Thelazia</taxon>
    </lineage>
</organism>
<proteinExistence type="predicted"/>
<dbReference type="WBParaSite" id="TCLT_0000545301-mRNA-1">
    <property type="protein sequence ID" value="TCLT_0000545301-mRNA-1"/>
    <property type="gene ID" value="TCLT_0000545301"/>
</dbReference>
<dbReference type="Proteomes" id="UP000276776">
    <property type="component" value="Unassembled WGS sequence"/>
</dbReference>
<dbReference type="SMART" id="SM00213">
    <property type="entry name" value="UBQ"/>
    <property type="match status" value="1"/>
</dbReference>
<sequence>MMVFVKVMEGKTISKHNETLSIDIEPTDTIRDLWQEIAAEEMIKTYDLEKAKLLLHGNELQENKTIGECNVEEGAVFYLKL</sequence>
<name>A0A0N5CYD4_THECL</name>
<keyword evidence="3" id="KW-1185">Reference proteome</keyword>
<dbReference type="PROSITE" id="PS50053">
    <property type="entry name" value="UBIQUITIN_2"/>
    <property type="match status" value="1"/>
</dbReference>